<keyword evidence="1" id="KW-0732">Signal</keyword>
<accession>A0A397TMR9</accession>
<sequence>MLFGLFICFLFFLFFLINNDNNNNNYIYILCPRLNVYYTFYCIQYMYKNIIYIFSIITGNIS</sequence>
<evidence type="ECO:0000313" key="2">
    <source>
        <dbReference type="EMBL" id="RIA96184.1"/>
    </source>
</evidence>
<reference evidence="2 3" key="1">
    <citation type="submission" date="2018-06" db="EMBL/GenBank/DDBJ databases">
        <title>Comparative genomics reveals the genomic features of Rhizophagus irregularis, R. cerebriforme, R. diaphanum and Gigaspora rosea, and their symbiotic lifestyle signature.</title>
        <authorList>
            <person name="Morin E."/>
            <person name="San Clemente H."/>
            <person name="Chen E.C.H."/>
            <person name="De La Providencia I."/>
            <person name="Hainaut M."/>
            <person name="Kuo A."/>
            <person name="Kohler A."/>
            <person name="Murat C."/>
            <person name="Tang N."/>
            <person name="Roy S."/>
            <person name="Loubradou J."/>
            <person name="Henrissat B."/>
            <person name="Grigoriev I.V."/>
            <person name="Corradi N."/>
            <person name="Roux C."/>
            <person name="Martin F.M."/>
        </authorList>
    </citation>
    <scope>NUCLEOTIDE SEQUENCE [LARGE SCALE GENOMIC DNA]</scope>
    <source>
        <strain evidence="2 3">DAOM 227022</strain>
    </source>
</reference>
<dbReference type="AlphaFoldDB" id="A0A397TMR9"/>
<name>A0A397TMR9_9GLOM</name>
<evidence type="ECO:0000313" key="3">
    <source>
        <dbReference type="Proteomes" id="UP000265703"/>
    </source>
</evidence>
<organism evidence="2 3">
    <name type="scientific">Glomus cerebriforme</name>
    <dbReference type="NCBI Taxonomy" id="658196"/>
    <lineage>
        <taxon>Eukaryota</taxon>
        <taxon>Fungi</taxon>
        <taxon>Fungi incertae sedis</taxon>
        <taxon>Mucoromycota</taxon>
        <taxon>Glomeromycotina</taxon>
        <taxon>Glomeromycetes</taxon>
        <taxon>Glomerales</taxon>
        <taxon>Glomeraceae</taxon>
        <taxon>Glomus</taxon>
    </lineage>
</organism>
<dbReference type="EMBL" id="QKYT01000049">
    <property type="protein sequence ID" value="RIA96184.1"/>
    <property type="molecule type" value="Genomic_DNA"/>
</dbReference>
<feature type="chain" id="PRO_5017219806" evidence="1">
    <location>
        <begin position="20"/>
        <end position="62"/>
    </location>
</feature>
<gene>
    <name evidence="2" type="ORF">C1645_414485</name>
</gene>
<feature type="signal peptide" evidence="1">
    <location>
        <begin position="1"/>
        <end position="19"/>
    </location>
</feature>
<dbReference type="Proteomes" id="UP000265703">
    <property type="component" value="Unassembled WGS sequence"/>
</dbReference>
<comment type="caution">
    <text evidence="2">The sequence shown here is derived from an EMBL/GenBank/DDBJ whole genome shotgun (WGS) entry which is preliminary data.</text>
</comment>
<proteinExistence type="predicted"/>
<protein>
    <submittedName>
        <fullName evidence="2">Uncharacterized protein</fullName>
    </submittedName>
</protein>
<keyword evidence="3" id="KW-1185">Reference proteome</keyword>
<evidence type="ECO:0000256" key="1">
    <source>
        <dbReference type="SAM" id="SignalP"/>
    </source>
</evidence>